<evidence type="ECO:0008006" key="3">
    <source>
        <dbReference type="Google" id="ProtNLM"/>
    </source>
</evidence>
<dbReference type="Proteomes" id="UP000218965">
    <property type="component" value="Chromosome"/>
</dbReference>
<evidence type="ECO:0000313" key="1">
    <source>
        <dbReference type="EMBL" id="BAU31068.1"/>
    </source>
</evidence>
<protein>
    <recommendedName>
        <fullName evidence="3">Ribbon-helix-helix CopG family protein</fullName>
    </recommendedName>
</protein>
<dbReference type="Gene3D" id="1.10.1220.10">
    <property type="entry name" value="Met repressor-like"/>
    <property type="match status" value="1"/>
</dbReference>
<organism evidence="1 2">
    <name type="scientific">Microcella alkaliphila</name>
    <dbReference type="NCBI Taxonomy" id="279828"/>
    <lineage>
        <taxon>Bacteria</taxon>
        <taxon>Bacillati</taxon>
        <taxon>Actinomycetota</taxon>
        <taxon>Actinomycetes</taxon>
        <taxon>Micrococcales</taxon>
        <taxon>Microbacteriaceae</taxon>
        <taxon>Microcella</taxon>
    </lineage>
</organism>
<name>A0A0U5BKH7_9MICO</name>
<dbReference type="KEGG" id="malk:MalAC0309_0190"/>
<gene>
    <name evidence="1" type="ORF">MalAC0309_0190</name>
</gene>
<proteinExistence type="predicted"/>
<dbReference type="AlphaFoldDB" id="A0A0U5BKH7"/>
<evidence type="ECO:0000313" key="2">
    <source>
        <dbReference type="Proteomes" id="UP000218965"/>
    </source>
</evidence>
<dbReference type="GO" id="GO:0006355">
    <property type="term" value="P:regulation of DNA-templated transcription"/>
    <property type="evidence" value="ECO:0007669"/>
    <property type="project" value="InterPro"/>
</dbReference>
<dbReference type="EMBL" id="AP017315">
    <property type="protein sequence ID" value="BAU31068.1"/>
    <property type="molecule type" value="Genomic_DNA"/>
</dbReference>
<sequence length="78" mass="9222">MVTLPEELSRSWERARAVEHRTRSEVIQEALRTYFGEAVYVPSDEERRLFTAAFDEAAQTPERIRDWDQVRAALRVEQ</sequence>
<reference evidence="2" key="1">
    <citation type="submission" date="2015-12" db="EMBL/GenBank/DDBJ databases">
        <authorList>
            <person name="Shamseldin A."/>
            <person name="Moawad H."/>
            <person name="Abd El-Rahim W.M."/>
            <person name="Sadowsky M.J."/>
        </authorList>
    </citation>
    <scope>NUCLEOTIDE SEQUENCE [LARGE SCALE GENOMIC DNA]</scope>
    <source>
        <strain evidence="2">JAM AC0309</strain>
    </source>
</reference>
<reference evidence="1 2" key="2">
    <citation type="submission" date="2016-01" db="EMBL/GenBank/DDBJ databases">
        <title>Microcella alkaliphila JAM AC0309 whole genome shotgun sequence.</title>
        <authorList>
            <person name="Kurata A."/>
            <person name="Hirose Y."/>
            <person name="Kishimoto N."/>
            <person name="Kobayashi T."/>
        </authorList>
    </citation>
    <scope>NUCLEOTIDE SEQUENCE [LARGE SCALE GENOMIC DNA]</scope>
    <source>
        <strain evidence="1 2">JAM AC0309</strain>
    </source>
</reference>
<dbReference type="InterPro" id="IPR013321">
    <property type="entry name" value="Arc_rbn_hlx_hlx"/>
</dbReference>
<accession>A0A0U5BKH7</accession>